<dbReference type="RefSeq" id="WP_185059050.1">
    <property type="nucleotide sequence ID" value="NZ_BAABJP010000015.1"/>
</dbReference>
<organism evidence="1 2">
    <name type="scientific">Pseudonocardia eucalypti</name>
    <dbReference type="NCBI Taxonomy" id="648755"/>
    <lineage>
        <taxon>Bacteria</taxon>
        <taxon>Bacillati</taxon>
        <taxon>Actinomycetota</taxon>
        <taxon>Actinomycetes</taxon>
        <taxon>Pseudonocardiales</taxon>
        <taxon>Pseudonocardiaceae</taxon>
        <taxon>Pseudonocardia</taxon>
    </lineage>
</organism>
<evidence type="ECO:0000313" key="2">
    <source>
        <dbReference type="Proteomes" id="UP001428817"/>
    </source>
</evidence>
<reference evidence="2" key="1">
    <citation type="journal article" date="2019" name="Int. J. Syst. Evol. Microbiol.">
        <title>The Global Catalogue of Microorganisms (GCM) 10K type strain sequencing project: providing services to taxonomists for standard genome sequencing and annotation.</title>
        <authorList>
            <consortium name="The Broad Institute Genomics Platform"/>
            <consortium name="The Broad Institute Genome Sequencing Center for Infectious Disease"/>
            <person name="Wu L."/>
            <person name="Ma J."/>
        </authorList>
    </citation>
    <scope>NUCLEOTIDE SEQUENCE [LARGE SCALE GENOMIC DNA]</scope>
    <source>
        <strain evidence="2">JCM 18303</strain>
    </source>
</reference>
<proteinExistence type="predicted"/>
<evidence type="ECO:0008006" key="3">
    <source>
        <dbReference type="Google" id="ProtNLM"/>
    </source>
</evidence>
<accession>A0ABP9Q941</accession>
<comment type="caution">
    <text evidence="1">The sequence shown here is derived from an EMBL/GenBank/DDBJ whole genome shotgun (WGS) entry which is preliminary data.</text>
</comment>
<dbReference type="EMBL" id="BAABJP010000015">
    <property type="protein sequence ID" value="GAA5158698.1"/>
    <property type="molecule type" value="Genomic_DNA"/>
</dbReference>
<evidence type="ECO:0000313" key="1">
    <source>
        <dbReference type="EMBL" id="GAA5158698.1"/>
    </source>
</evidence>
<dbReference type="Proteomes" id="UP001428817">
    <property type="component" value="Unassembled WGS sequence"/>
</dbReference>
<keyword evidence="2" id="KW-1185">Reference proteome</keyword>
<sequence>MRTTVELPDEVVRAAKSRAAERGESLKELFIRALTVELGWPAARGLSVRVELPLVGSAAEPRVDVSNADIEDALAAADAERYG</sequence>
<name>A0ABP9Q941_9PSEU</name>
<protein>
    <recommendedName>
        <fullName evidence="3">Antitoxin</fullName>
    </recommendedName>
</protein>
<gene>
    <name evidence="1" type="ORF">GCM10023321_38810</name>
</gene>